<organism evidence="3 5">
    <name type="scientific">Paraburkholderia fungorum</name>
    <dbReference type="NCBI Taxonomy" id="134537"/>
    <lineage>
        <taxon>Bacteria</taxon>
        <taxon>Pseudomonadati</taxon>
        <taxon>Pseudomonadota</taxon>
        <taxon>Betaproteobacteria</taxon>
        <taxon>Burkholderiales</taxon>
        <taxon>Burkholderiaceae</taxon>
        <taxon>Paraburkholderia</taxon>
    </lineage>
</organism>
<keyword evidence="1" id="KW-0812">Transmembrane</keyword>
<evidence type="ECO:0000313" key="2">
    <source>
        <dbReference type="EMBL" id="AJZ56067.1"/>
    </source>
</evidence>
<geneLocation type="plasmid" evidence="2 4">
    <name>pBIL</name>
</geneLocation>
<evidence type="ECO:0000313" key="4">
    <source>
        <dbReference type="Proteomes" id="UP000032614"/>
    </source>
</evidence>
<dbReference type="GeneID" id="66513413"/>
<keyword evidence="1" id="KW-0472">Membrane</keyword>
<name>A0AAW3V274_9BURK</name>
<dbReference type="RefSeq" id="WP_042275182.1">
    <property type="nucleotide sequence ID" value="NZ_CADFGE010000013.1"/>
</dbReference>
<dbReference type="KEGG" id="bfn:OI25_8208"/>
<dbReference type="Pfam" id="PF11666">
    <property type="entry name" value="DUF2933"/>
    <property type="match status" value="1"/>
</dbReference>
<reference evidence="2 4" key="1">
    <citation type="journal article" date="2015" name="Genome Announc.">
        <title>Complete genome sequences for 59 burkholderia isolates, both pathogenic and near neighbor.</title>
        <authorList>
            <person name="Johnson S.L."/>
            <person name="Bishop-Lilly K.A."/>
            <person name="Ladner J.T."/>
            <person name="Daligault H.E."/>
            <person name="Davenport K.W."/>
            <person name="Jaissle J."/>
            <person name="Frey K.G."/>
            <person name="Koroleva G.I."/>
            <person name="Bruce D.C."/>
            <person name="Coyne S.R."/>
            <person name="Broomall S.M."/>
            <person name="Li P.E."/>
            <person name="Teshima H."/>
            <person name="Gibbons H.S."/>
            <person name="Palacios G.F."/>
            <person name="Rosenzweig C.N."/>
            <person name="Redden C.L."/>
            <person name="Xu Y."/>
            <person name="Minogue T.D."/>
            <person name="Chain P.S."/>
        </authorList>
    </citation>
    <scope>NUCLEOTIDE SEQUENCE [LARGE SCALE GENOMIC DNA]</scope>
    <source>
        <strain evidence="2 4">ATCC BAA-463</strain>
        <plasmid evidence="2 4">pBIL</plasmid>
    </source>
</reference>
<proteinExistence type="predicted"/>
<dbReference type="AlphaFoldDB" id="A0AAW3V274"/>
<dbReference type="EMBL" id="CP010024">
    <property type="protein sequence ID" value="AJZ56067.1"/>
    <property type="molecule type" value="Genomic_DNA"/>
</dbReference>
<feature type="transmembrane region" description="Helical" evidence="1">
    <location>
        <begin position="7"/>
        <end position="26"/>
    </location>
</feature>
<keyword evidence="1" id="KW-1133">Transmembrane helix</keyword>
<keyword evidence="2" id="KW-0614">Plasmid</keyword>
<dbReference type="InterPro" id="IPR021682">
    <property type="entry name" value="DUF2933"/>
</dbReference>
<dbReference type="Proteomes" id="UP000032614">
    <property type="component" value="Plasmid pBIL"/>
</dbReference>
<protein>
    <submittedName>
        <fullName evidence="3">Membrane protein YfcA</fullName>
    </submittedName>
</protein>
<evidence type="ECO:0000313" key="5">
    <source>
        <dbReference type="Proteomes" id="UP000518681"/>
    </source>
</evidence>
<accession>A0AAW3V274</accession>
<evidence type="ECO:0000313" key="3">
    <source>
        <dbReference type="EMBL" id="MBB6205014.1"/>
    </source>
</evidence>
<sequence>MTRNAKVMVTMATGLVALAALGYWALPQFRGSLLNFIILACVLICPLSMLFMMRGKQPDRDKQDRHD</sequence>
<evidence type="ECO:0000256" key="1">
    <source>
        <dbReference type="SAM" id="Phobius"/>
    </source>
</evidence>
<dbReference type="Proteomes" id="UP000518681">
    <property type="component" value="Unassembled WGS sequence"/>
</dbReference>
<reference evidence="3 5" key="2">
    <citation type="submission" date="2020-08" db="EMBL/GenBank/DDBJ databases">
        <title>Genomic Encyclopedia of Type Strains, Phase IV (KMG-V): Genome sequencing to study the core and pangenomes of soil and plant-associated prokaryotes.</title>
        <authorList>
            <person name="Whitman W."/>
        </authorList>
    </citation>
    <scope>NUCLEOTIDE SEQUENCE [LARGE SCALE GENOMIC DNA]</scope>
    <source>
        <strain evidence="3 5">SEMIA 4013</strain>
    </source>
</reference>
<dbReference type="EMBL" id="JACIIK010000011">
    <property type="protein sequence ID" value="MBB6205014.1"/>
    <property type="molecule type" value="Genomic_DNA"/>
</dbReference>
<gene>
    <name evidence="3" type="ORF">GGD69_005908</name>
    <name evidence="2" type="ORF">OI25_8208</name>
</gene>
<feature type="transmembrane region" description="Helical" evidence="1">
    <location>
        <begin position="32"/>
        <end position="53"/>
    </location>
</feature>